<dbReference type="Gene3D" id="3.40.50.150">
    <property type="entry name" value="Vaccinia Virus protein VP39"/>
    <property type="match status" value="1"/>
</dbReference>
<dbReference type="PANTHER" id="PTHR43861">
    <property type="entry name" value="TRANS-ACONITATE 2-METHYLTRANSFERASE-RELATED"/>
    <property type="match status" value="1"/>
</dbReference>
<sequence length="308" mass="34685">MPDRGMGSWQKQLVPTECIICGSREEDTTLYPPRLSPASFSGQAFSARRERRREHYRIVRCKSCGLVRSDPVLTPERLAELYADSEFLFDEEASYAAETYAKLTTDLLGEDLAQGHLNSLLEIGCSSGFYLEKALALGIQEVLGFEPSRQCHLRANPAVRPFMVQDVFRPELVGQLRFDLAASFHVVDHLFNPMEALRQVAEVLRPGGRLLIVCHDVEAVSARLLRDFSPIFDVEHIYLFSTQTLSRLLMALGLEVERVGPLANTYPLGYWLRMAPLFKHVLPWLPSGLLRKPLTVRAGNLFALARKG</sequence>
<accession>A0A7C4KII2</accession>
<dbReference type="Pfam" id="PF13489">
    <property type="entry name" value="Methyltransf_23"/>
    <property type="match status" value="1"/>
</dbReference>
<organism evidence="1">
    <name type="scientific">Anaerolinea thermolimosa</name>
    <dbReference type="NCBI Taxonomy" id="229919"/>
    <lineage>
        <taxon>Bacteria</taxon>
        <taxon>Bacillati</taxon>
        <taxon>Chloroflexota</taxon>
        <taxon>Anaerolineae</taxon>
        <taxon>Anaerolineales</taxon>
        <taxon>Anaerolineaceae</taxon>
        <taxon>Anaerolinea</taxon>
    </lineage>
</organism>
<dbReference type="GO" id="GO:0008168">
    <property type="term" value="F:methyltransferase activity"/>
    <property type="evidence" value="ECO:0007669"/>
    <property type="project" value="UniProtKB-KW"/>
</dbReference>
<reference evidence="1" key="1">
    <citation type="journal article" date="2020" name="mSystems">
        <title>Genome- and Community-Level Interaction Insights into Carbon Utilization and Element Cycling Functions of Hydrothermarchaeota in Hydrothermal Sediment.</title>
        <authorList>
            <person name="Zhou Z."/>
            <person name="Liu Y."/>
            <person name="Xu W."/>
            <person name="Pan J."/>
            <person name="Luo Z.H."/>
            <person name="Li M."/>
        </authorList>
    </citation>
    <scope>NUCLEOTIDE SEQUENCE [LARGE SCALE GENOMIC DNA]</scope>
    <source>
        <strain evidence="1">SpSt-573</strain>
    </source>
</reference>
<keyword evidence="1" id="KW-0489">Methyltransferase</keyword>
<dbReference type="GO" id="GO:0032259">
    <property type="term" value="P:methylation"/>
    <property type="evidence" value="ECO:0007669"/>
    <property type="project" value="UniProtKB-KW"/>
</dbReference>
<dbReference type="AlphaFoldDB" id="A0A7C4KII2"/>
<protein>
    <submittedName>
        <fullName evidence="1">Class I SAM-dependent methyltransferase</fullName>
    </submittedName>
</protein>
<dbReference type="EMBL" id="DSYK01000626">
    <property type="protein sequence ID" value="HGS22675.1"/>
    <property type="molecule type" value="Genomic_DNA"/>
</dbReference>
<comment type="caution">
    <text evidence="1">The sequence shown here is derived from an EMBL/GenBank/DDBJ whole genome shotgun (WGS) entry which is preliminary data.</text>
</comment>
<dbReference type="PANTHER" id="PTHR43861:SF6">
    <property type="entry name" value="METHYLTRANSFERASE TYPE 11"/>
    <property type="match status" value="1"/>
</dbReference>
<name>A0A7C4KII2_9CHLR</name>
<dbReference type="CDD" id="cd02440">
    <property type="entry name" value="AdoMet_MTases"/>
    <property type="match status" value="1"/>
</dbReference>
<dbReference type="InterPro" id="IPR029063">
    <property type="entry name" value="SAM-dependent_MTases_sf"/>
</dbReference>
<dbReference type="SUPFAM" id="SSF53335">
    <property type="entry name" value="S-adenosyl-L-methionine-dependent methyltransferases"/>
    <property type="match status" value="1"/>
</dbReference>
<evidence type="ECO:0000313" key="1">
    <source>
        <dbReference type="EMBL" id="HGS22675.1"/>
    </source>
</evidence>
<keyword evidence="1" id="KW-0808">Transferase</keyword>
<proteinExistence type="predicted"/>
<gene>
    <name evidence="1" type="ORF">ENT37_12530</name>
</gene>